<keyword evidence="2" id="KW-1185">Reference proteome</keyword>
<dbReference type="RefSeq" id="WP_344448717.1">
    <property type="nucleotide sequence ID" value="NZ_BAAATZ010000003.1"/>
</dbReference>
<evidence type="ECO:0000313" key="2">
    <source>
        <dbReference type="Proteomes" id="UP001501842"/>
    </source>
</evidence>
<comment type="caution">
    <text evidence="1">The sequence shown here is derived from an EMBL/GenBank/DDBJ whole genome shotgun (WGS) entry which is preliminary data.</text>
</comment>
<name>A0ABN3TX08_9ACTN</name>
<dbReference type="EMBL" id="BAAATZ010000003">
    <property type="protein sequence ID" value="GAA2720218.1"/>
    <property type="molecule type" value="Genomic_DNA"/>
</dbReference>
<dbReference type="Proteomes" id="UP001501842">
    <property type="component" value="Unassembled WGS sequence"/>
</dbReference>
<organism evidence="1 2">
    <name type="scientific">Actinocorallia aurantiaca</name>
    <dbReference type="NCBI Taxonomy" id="46204"/>
    <lineage>
        <taxon>Bacteria</taxon>
        <taxon>Bacillati</taxon>
        <taxon>Actinomycetota</taxon>
        <taxon>Actinomycetes</taxon>
        <taxon>Streptosporangiales</taxon>
        <taxon>Thermomonosporaceae</taxon>
        <taxon>Actinocorallia</taxon>
    </lineage>
</organism>
<reference evidence="1 2" key="1">
    <citation type="journal article" date="2019" name="Int. J. Syst. Evol. Microbiol.">
        <title>The Global Catalogue of Microorganisms (GCM) 10K type strain sequencing project: providing services to taxonomists for standard genome sequencing and annotation.</title>
        <authorList>
            <consortium name="The Broad Institute Genomics Platform"/>
            <consortium name="The Broad Institute Genome Sequencing Center for Infectious Disease"/>
            <person name="Wu L."/>
            <person name="Ma J."/>
        </authorList>
    </citation>
    <scope>NUCLEOTIDE SEQUENCE [LARGE SCALE GENOMIC DNA]</scope>
    <source>
        <strain evidence="1 2">JCM 8201</strain>
    </source>
</reference>
<proteinExistence type="predicted"/>
<gene>
    <name evidence="1" type="ORF">GCM10010439_07690</name>
</gene>
<protein>
    <submittedName>
        <fullName evidence="1">Uncharacterized protein</fullName>
    </submittedName>
</protein>
<sequence length="137" mass="15417">MSEADFAAVQGVSARRGRSGRMYLLAGLCERRLESCWANGRTVYRCRHGHISVSRPDLRCPKNLYVREDHLLARLPTLYLLLTTDPADLPETQVPGAEDVIGWLHARCIELVYDPRTSFLRADLPGTARVLVDRRAG</sequence>
<accession>A0ABN3TX08</accession>
<evidence type="ECO:0000313" key="1">
    <source>
        <dbReference type="EMBL" id="GAA2720218.1"/>
    </source>
</evidence>